<evidence type="ECO:0000313" key="1">
    <source>
        <dbReference type="EMBL" id="APH39447.1"/>
    </source>
</evidence>
<evidence type="ECO:0000313" key="2">
    <source>
        <dbReference type="EMBL" id="RNI07736.1"/>
    </source>
</evidence>
<dbReference type="InterPro" id="IPR009409">
    <property type="entry name" value="DUF1059"/>
</dbReference>
<dbReference type="EMBL" id="CP017921">
    <property type="protein sequence ID" value="APH39447.1"/>
    <property type="molecule type" value="Genomic_DNA"/>
</dbReference>
<proteinExistence type="predicted"/>
<evidence type="ECO:0000313" key="4">
    <source>
        <dbReference type="Proteomes" id="UP000186879"/>
    </source>
</evidence>
<accession>A0A1L3Q3K2</accession>
<reference evidence="3 5" key="2">
    <citation type="submission" date="2016-10" db="EMBL/GenBank/DDBJ databases">
        <authorList>
            <person name="de Groot N.N."/>
        </authorList>
    </citation>
    <scope>NUCLEOTIDE SEQUENCE [LARGE SCALE GENOMIC DNA]</scope>
    <source>
        <strain evidence="3 5">Z-7982</strain>
    </source>
</reference>
<name>A0A1L3Q3K2_9EURY</name>
<dbReference type="KEGG" id="mhaz:BHR79_08110"/>
<evidence type="ECO:0000313" key="6">
    <source>
        <dbReference type="Proteomes" id="UP000267921"/>
    </source>
</evidence>
<dbReference type="STRING" id="2177.BHR79_08110"/>
<reference evidence="2 6" key="3">
    <citation type="submission" date="2018-10" db="EMBL/GenBank/DDBJ databases">
        <title>Cultivation of a novel Methanohalophilus strain from Kebrit Deep of the Red Sea and a genomic comparison of members of the genus Methanohalophilus.</title>
        <authorList>
            <person name="Guan Y."/>
            <person name="Ngugi D.K."/>
            <person name="Stingl U."/>
        </authorList>
    </citation>
    <scope>NUCLEOTIDE SEQUENCE [LARGE SCALE GENOMIC DNA]</scope>
    <source>
        <strain evidence="2 6">DSM 3094</strain>
    </source>
</reference>
<organism evidence="1 4">
    <name type="scientific">Methanohalophilus halophilus</name>
    <dbReference type="NCBI Taxonomy" id="2177"/>
    <lineage>
        <taxon>Archaea</taxon>
        <taxon>Methanobacteriati</taxon>
        <taxon>Methanobacteriota</taxon>
        <taxon>Stenosarchaea group</taxon>
        <taxon>Methanomicrobia</taxon>
        <taxon>Methanosarcinales</taxon>
        <taxon>Methanosarcinaceae</taxon>
        <taxon>Methanohalophilus</taxon>
    </lineage>
</organism>
<dbReference type="OrthoDB" id="9023at2157"/>
<dbReference type="Proteomes" id="UP000198669">
    <property type="component" value="Unassembled WGS sequence"/>
</dbReference>
<dbReference type="Proteomes" id="UP000186879">
    <property type="component" value="Chromosome"/>
</dbReference>
<gene>
    <name evidence="1" type="ORF">BHR79_08110</name>
    <name evidence="2" type="ORF">EFE40_09325</name>
    <name evidence="3" type="ORF">SAMN04515625_2007</name>
</gene>
<dbReference type="GeneID" id="30583725"/>
<dbReference type="EMBL" id="FNMU01000007">
    <property type="protein sequence ID" value="SDW98144.1"/>
    <property type="molecule type" value="Genomic_DNA"/>
</dbReference>
<protein>
    <submittedName>
        <fullName evidence="1">DUF1059 domain-containing protein</fullName>
    </submittedName>
    <submittedName>
        <fullName evidence="3">Predicted small metal-binding protein</fullName>
    </submittedName>
</protein>
<evidence type="ECO:0000313" key="3">
    <source>
        <dbReference type="EMBL" id="SDW98144.1"/>
    </source>
</evidence>
<dbReference type="AlphaFoldDB" id="A0A1L3Q3K2"/>
<dbReference type="EMBL" id="RJJG01000007">
    <property type="protein sequence ID" value="RNI07736.1"/>
    <property type="molecule type" value="Genomic_DNA"/>
</dbReference>
<dbReference type="Pfam" id="PF06348">
    <property type="entry name" value="DUF1059"/>
    <property type="match status" value="1"/>
</dbReference>
<reference evidence="1 4" key="1">
    <citation type="submission" date="2016-10" db="EMBL/GenBank/DDBJ databases">
        <title>Methanohalophilus halophilus.</title>
        <authorList>
            <person name="L'haridon S."/>
        </authorList>
    </citation>
    <scope>NUCLEOTIDE SEQUENCE [LARGE SCALE GENOMIC DNA]</scope>
    <source>
        <strain evidence="1 4">Z-7982</strain>
    </source>
</reference>
<sequence length="69" mass="7822">MKIVKCRDLGFKCNFMATGTNQEEVEKKMLDHIKQVHGDELEKMSEDEVKEIKYRISTLTGRGCGCGAL</sequence>
<dbReference type="Proteomes" id="UP000267921">
    <property type="component" value="Unassembled WGS sequence"/>
</dbReference>
<evidence type="ECO:0000313" key="5">
    <source>
        <dbReference type="Proteomes" id="UP000198669"/>
    </source>
</evidence>
<dbReference type="RefSeq" id="WP_072561871.1">
    <property type="nucleotide sequence ID" value="NZ_CP017921.1"/>
</dbReference>
<keyword evidence="4" id="KW-1185">Reference proteome</keyword>